<proteinExistence type="predicted"/>
<dbReference type="Gene3D" id="3.40.720.10">
    <property type="entry name" value="Alkaline Phosphatase, subunit A"/>
    <property type="match status" value="1"/>
</dbReference>
<evidence type="ECO:0000313" key="2">
    <source>
        <dbReference type="EMBL" id="TNY33738.1"/>
    </source>
</evidence>
<name>A0A5C5GG48_9RHOB</name>
<keyword evidence="1" id="KW-0472">Membrane</keyword>
<gene>
    <name evidence="2" type="ORF">FHY64_10870</name>
</gene>
<evidence type="ECO:0000313" key="3">
    <source>
        <dbReference type="Proteomes" id="UP000314011"/>
    </source>
</evidence>
<feature type="transmembrane region" description="Helical" evidence="1">
    <location>
        <begin position="135"/>
        <end position="156"/>
    </location>
</feature>
<evidence type="ECO:0000256" key="1">
    <source>
        <dbReference type="SAM" id="Phobius"/>
    </source>
</evidence>
<sequence length="513" mass="56396">MGLLLLWALALVPARPAGAEHLLQLPLEVPLVALILALAPVSIGRVVAAVIAVVAVWLAMLQAADLGMRLAFRRPFDPVLDLYVIRPAWELATGTFGTVTTFVVVLAVVVAIILIGWACYRALASLSRHSGRRSAMAAGVFLGLGLLVPVGGFTLLPEVPQRAERFARSLREESEFVRDLGRRETAEAPDFAALEGRDVYLLFVESYGQSWLQEDLYRDDALERLTAVESRLGDAGFSMRSAWLTSPTQGGQSWLAHATALSGLWVSSQRRYDALIGSQRTSLNRQFRAAGWQTLAVMPAISRDWPEARWYGYDDLRDKERMEYRGLPFEWVTMPDQYTLSRTTDLVSEMDGPVMVEAALITSHAPWTPLPDILPWEDIGDGSIYDGSHREGGTPAEVWDDYDDVRVAYGKTLDYSLEIIGQWVERSADDSLVVVLGDHQPAPLIAGEEAGAAVPVHVISRDPDLLEMLPGAWTPGLLPDPELAERPMTDLRGILSSCMSSLGCDDTQLAENY</sequence>
<dbReference type="SUPFAM" id="SSF53649">
    <property type="entry name" value="Alkaline phosphatase-like"/>
    <property type="match status" value="1"/>
</dbReference>
<dbReference type="EMBL" id="VFFF01000001">
    <property type="protein sequence ID" value="TNY33738.1"/>
    <property type="molecule type" value="Genomic_DNA"/>
</dbReference>
<feature type="transmembrane region" description="Helical" evidence="1">
    <location>
        <begin position="29"/>
        <end position="58"/>
    </location>
</feature>
<comment type="caution">
    <text evidence="2">The sequence shown here is derived from an EMBL/GenBank/DDBJ whole genome shotgun (WGS) entry which is preliminary data.</text>
</comment>
<keyword evidence="1" id="KW-1133">Transmembrane helix</keyword>
<dbReference type="AlphaFoldDB" id="A0A5C5GG48"/>
<keyword evidence="3" id="KW-1185">Reference proteome</keyword>
<dbReference type="Proteomes" id="UP000314011">
    <property type="component" value="Unassembled WGS sequence"/>
</dbReference>
<dbReference type="InterPro" id="IPR017850">
    <property type="entry name" value="Alkaline_phosphatase_core_sf"/>
</dbReference>
<dbReference type="OrthoDB" id="1376015at2"/>
<keyword evidence="1" id="KW-0812">Transmembrane</keyword>
<feature type="transmembrane region" description="Helical" evidence="1">
    <location>
        <begin position="102"/>
        <end position="123"/>
    </location>
</feature>
<organism evidence="2 3">
    <name type="scientific">Pelagovum pacificum</name>
    <dbReference type="NCBI Taxonomy" id="2588711"/>
    <lineage>
        <taxon>Bacteria</taxon>
        <taxon>Pseudomonadati</taxon>
        <taxon>Pseudomonadota</taxon>
        <taxon>Alphaproteobacteria</taxon>
        <taxon>Rhodobacterales</taxon>
        <taxon>Paracoccaceae</taxon>
        <taxon>Pelagovum</taxon>
    </lineage>
</organism>
<accession>A0A5C5GG48</accession>
<reference evidence="2 3" key="1">
    <citation type="submission" date="2019-06" db="EMBL/GenBank/DDBJ databases">
        <title>Genome of new Rhodobacteraceae sp. SM1903.</title>
        <authorList>
            <person name="Ren X."/>
        </authorList>
    </citation>
    <scope>NUCLEOTIDE SEQUENCE [LARGE SCALE GENOMIC DNA]</scope>
    <source>
        <strain evidence="2 3">SM1903</strain>
    </source>
</reference>
<protein>
    <submittedName>
        <fullName evidence="2">Sulfatase</fullName>
    </submittedName>
</protein>
<dbReference type="RefSeq" id="WP_140194424.1">
    <property type="nucleotide sequence ID" value="NZ_CP065915.1"/>
</dbReference>